<dbReference type="SUPFAM" id="SSF53383">
    <property type="entry name" value="PLP-dependent transferases"/>
    <property type="match status" value="1"/>
</dbReference>
<evidence type="ECO:0000256" key="3">
    <source>
        <dbReference type="ARBA" id="ARBA00011738"/>
    </source>
</evidence>
<dbReference type="PANTHER" id="PTHR42790">
    <property type="entry name" value="AMINOTRANSFERASE"/>
    <property type="match status" value="1"/>
</dbReference>
<dbReference type="STRING" id="1538553.JT25_010885"/>
<dbReference type="FunFam" id="3.40.640.10:FF:000053">
    <property type="entry name" value="Aminotransferase, class I"/>
    <property type="match status" value="1"/>
</dbReference>
<keyword evidence="9" id="KW-1185">Reference proteome</keyword>
<dbReference type="KEGG" id="mdn:JT25_010885"/>
<comment type="similarity">
    <text evidence="2">Belongs to the class-I pyridoxal-phosphate-dependent aminotransferase family.</text>
</comment>
<dbReference type="GO" id="GO:0030170">
    <property type="term" value="F:pyridoxal phosphate binding"/>
    <property type="evidence" value="ECO:0007669"/>
    <property type="project" value="InterPro"/>
</dbReference>
<evidence type="ECO:0000259" key="7">
    <source>
        <dbReference type="Pfam" id="PF00155"/>
    </source>
</evidence>
<evidence type="ECO:0000256" key="1">
    <source>
        <dbReference type="ARBA" id="ARBA00001933"/>
    </source>
</evidence>
<evidence type="ECO:0000313" key="9">
    <source>
        <dbReference type="Proteomes" id="UP000030512"/>
    </source>
</evidence>
<keyword evidence="4" id="KW-0032">Aminotransferase</keyword>
<feature type="domain" description="Aminotransferase class I/classII large" evidence="7">
    <location>
        <begin position="56"/>
        <end position="376"/>
    </location>
</feature>
<keyword evidence="5" id="KW-0808">Transferase</keyword>
<dbReference type="InterPro" id="IPR015424">
    <property type="entry name" value="PyrdxlP-dep_Trfase"/>
</dbReference>
<dbReference type="Pfam" id="PF00155">
    <property type="entry name" value="Aminotran_1_2"/>
    <property type="match status" value="1"/>
</dbReference>
<reference evidence="8 9" key="1">
    <citation type="journal article" date="2015" name="Environ. Microbiol.">
        <title>Methane oxidation coupled to nitrate reduction under hypoxia by the Gammaproteobacterium Methylomonas denitrificans, sp. nov. type strain FJG1.</title>
        <authorList>
            <person name="Kits K.D."/>
            <person name="Klotz M.G."/>
            <person name="Stein L.Y."/>
        </authorList>
    </citation>
    <scope>NUCLEOTIDE SEQUENCE [LARGE SCALE GENOMIC DNA]</scope>
    <source>
        <strain evidence="8 9">FJG1</strain>
    </source>
</reference>
<comment type="subunit">
    <text evidence="3">Homodimer.</text>
</comment>
<comment type="cofactor">
    <cofactor evidence="1">
        <name>pyridoxal 5'-phosphate</name>
        <dbReference type="ChEBI" id="CHEBI:597326"/>
    </cofactor>
</comment>
<dbReference type="OrthoDB" id="9804020at2"/>
<protein>
    <submittedName>
        <fullName evidence="8">GntR family transcriptional regulator</fullName>
    </submittedName>
</protein>
<sequence length="386" mass="42870">MNSLSPLRPIRFSARTQDLHPSPIREILAVVDRPGMISFAGGLPSLDSFPQFNLEAMPQHMLQYGASEGEAELRLRIAEDMQSLGLQCSAEQVLILSGSQQGIDLVAKLFIDPGTPVAVEAPTYLAALQVFRFFGARFVAYDAGAPDLDTWRREKPAFAYAIPTFQNPSGRCLDASERTVLAAACDAANIPLFEDDPYRDLIYDDCERTPVCAGLQHAPWIYQGSFSKSLAPGLRLGYLVASPELMPFLTRLKQAADLHSNRVSQWLVLQQLNDPDRSQQLVELAGHYRQRRDVFEAALSRHFSDLASWQIPPGGLFFWLTLNSRIDTRQLLPKAIEAGVAFMPGEPFLPMDVEACGQLRLNFSHADAAQAERGLRILAELVREFV</sequence>
<dbReference type="Gene3D" id="3.40.640.10">
    <property type="entry name" value="Type I PLP-dependent aspartate aminotransferase-like (Major domain)"/>
    <property type="match status" value="1"/>
</dbReference>
<evidence type="ECO:0000256" key="4">
    <source>
        <dbReference type="ARBA" id="ARBA00022576"/>
    </source>
</evidence>
<evidence type="ECO:0000256" key="6">
    <source>
        <dbReference type="ARBA" id="ARBA00022898"/>
    </source>
</evidence>
<dbReference type="PANTHER" id="PTHR42790:SF19">
    <property type="entry name" value="KYNURENINE_ALPHA-AMINOADIPATE AMINOTRANSFERASE, MITOCHONDRIAL"/>
    <property type="match status" value="1"/>
</dbReference>
<dbReference type="Gene3D" id="3.90.1150.10">
    <property type="entry name" value="Aspartate Aminotransferase, domain 1"/>
    <property type="match status" value="1"/>
</dbReference>
<dbReference type="Proteomes" id="UP000030512">
    <property type="component" value="Chromosome"/>
</dbReference>
<dbReference type="InterPro" id="IPR004839">
    <property type="entry name" value="Aminotransferase_I/II_large"/>
</dbReference>
<gene>
    <name evidence="8" type="ORF">JT25_010885</name>
</gene>
<dbReference type="EMBL" id="CP014476">
    <property type="protein sequence ID" value="AMK76987.1"/>
    <property type="molecule type" value="Genomic_DNA"/>
</dbReference>
<name>A0A126T4J0_9GAMM</name>
<dbReference type="InterPro" id="IPR015421">
    <property type="entry name" value="PyrdxlP-dep_Trfase_major"/>
</dbReference>
<dbReference type="GO" id="GO:0008483">
    <property type="term" value="F:transaminase activity"/>
    <property type="evidence" value="ECO:0007669"/>
    <property type="project" value="UniProtKB-KW"/>
</dbReference>
<dbReference type="CDD" id="cd00609">
    <property type="entry name" value="AAT_like"/>
    <property type="match status" value="1"/>
</dbReference>
<accession>A0A126T4J0</accession>
<organism evidence="8 9">
    <name type="scientific">Methylomonas denitrificans</name>
    <dbReference type="NCBI Taxonomy" id="1538553"/>
    <lineage>
        <taxon>Bacteria</taxon>
        <taxon>Pseudomonadati</taxon>
        <taxon>Pseudomonadota</taxon>
        <taxon>Gammaproteobacteria</taxon>
        <taxon>Methylococcales</taxon>
        <taxon>Methylococcaceae</taxon>
        <taxon>Methylomonas</taxon>
    </lineage>
</organism>
<dbReference type="AlphaFoldDB" id="A0A126T4J0"/>
<dbReference type="InterPro" id="IPR015422">
    <property type="entry name" value="PyrdxlP-dep_Trfase_small"/>
</dbReference>
<dbReference type="RefSeq" id="WP_036276081.1">
    <property type="nucleotide sequence ID" value="NZ_CP014476.1"/>
</dbReference>
<evidence type="ECO:0000256" key="2">
    <source>
        <dbReference type="ARBA" id="ARBA00007441"/>
    </source>
</evidence>
<keyword evidence="6" id="KW-0663">Pyridoxal phosphate</keyword>
<dbReference type="GO" id="GO:1901605">
    <property type="term" value="P:alpha-amino acid metabolic process"/>
    <property type="evidence" value="ECO:0007669"/>
    <property type="project" value="TreeGrafter"/>
</dbReference>
<evidence type="ECO:0000313" key="8">
    <source>
        <dbReference type="EMBL" id="AMK76987.1"/>
    </source>
</evidence>
<dbReference type="InterPro" id="IPR050859">
    <property type="entry name" value="Class-I_PLP-dep_aminotransf"/>
</dbReference>
<proteinExistence type="inferred from homology"/>
<evidence type="ECO:0000256" key="5">
    <source>
        <dbReference type="ARBA" id="ARBA00022679"/>
    </source>
</evidence>